<reference evidence="1" key="2">
    <citation type="submission" date="2012-06" db="EMBL/GenBank/DDBJ databases">
        <authorList>
            <person name="Yu Y."/>
            <person name="Currie J."/>
            <person name="Lomeli R."/>
            <person name="Angelova A."/>
            <person name="Collura K."/>
            <person name="Wissotski M."/>
            <person name="Campos D."/>
            <person name="Kudrna D."/>
            <person name="Golser W."/>
            <person name="Ashely E."/>
            <person name="Descour A."/>
            <person name="Fernandes J."/>
            <person name="Soderlund C."/>
            <person name="Walbot V."/>
        </authorList>
    </citation>
    <scope>NUCLEOTIDE SEQUENCE</scope>
    <source>
        <strain evidence="1">B73</strain>
    </source>
</reference>
<reference evidence="1" key="1">
    <citation type="journal article" date="2009" name="PLoS Genet.">
        <title>Sequencing, mapping, and analysis of 27,455 maize full-length cDNAs.</title>
        <authorList>
            <person name="Soderlund C."/>
            <person name="Descour A."/>
            <person name="Kudrna D."/>
            <person name="Bomhoff M."/>
            <person name="Boyd L."/>
            <person name="Currie J."/>
            <person name="Angelova A."/>
            <person name="Collura K."/>
            <person name="Wissotski M."/>
            <person name="Ashley E."/>
            <person name="Morrow D."/>
            <person name="Fernandes J."/>
            <person name="Walbot V."/>
            <person name="Yu Y."/>
        </authorList>
    </citation>
    <scope>NUCLEOTIDE SEQUENCE</scope>
    <source>
        <strain evidence="1">B73</strain>
    </source>
</reference>
<dbReference type="AlphaFoldDB" id="B8A194"/>
<dbReference type="EMBL" id="BT055336">
    <property type="protein sequence ID" value="ACL53943.1"/>
    <property type="molecule type" value="mRNA"/>
</dbReference>
<accession>B8A194</accession>
<name>B8A194_MAIZE</name>
<sequence length="44" mass="5152">MCCFHLTHCKPISSSPHSPHMPTSRFVKVTLSYFGKEEPYLLQW</sequence>
<protein>
    <submittedName>
        <fullName evidence="1">Uncharacterized protein</fullName>
    </submittedName>
</protein>
<proteinExistence type="evidence at transcript level"/>
<organism evidence="1">
    <name type="scientific">Zea mays</name>
    <name type="common">Maize</name>
    <dbReference type="NCBI Taxonomy" id="4577"/>
    <lineage>
        <taxon>Eukaryota</taxon>
        <taxon>Viridiplantae</taxon>
        <taxon>Streptophyta</taxon>
        <taxon>Embryophyta</taxon>
        <taxon>Tracheophyta</taxon>
        <taxon>Spermatophyta</taxon>
        <taxon>Magnoliopsida</taxon>
        <taxon>Liliopsida</taxon>
        <taxon>Poales</taxon>
        <taxon>Poaceae</taxon>
        <taxon>PACMAD clade</taxon>
        <taxon>Panicoideae</taxon>
        <taxon>Andropogonodae</taxon>
        <taxon>Andropogoneae</taxon>
        <taxon>Tripsacinae</taxon>
        <taxon>Zea</taxon>
    </lineage>
</organism>
<evidence type="ECO:0000313" key="1">
    <source>
        <dbReference type="EMBL" id="ACL53943.1"/>
    </source>
</evidence>